<reference evidence="1" key="1">
    <citation type="journal article" date="2010" name="Science">
        <title>Plasticity of animal genome architecture unmasked by rapid evolution of a pelagic tunicate.</title>
        <authorList>
            <person name="Denoeud F."/>
            <person name="Henriet S."/>
            <person name="Mungpakdee S."/>
            <person name="Aury J.M."/>
            <person name="Da Silva C."/>
            <person name="Brinkmann H."/>
            <person name="Mikhaleva J."/>
            <person name="Olsen L.C."/>
            <person name="Jubin C."/>
            <person name="Canestro C."/>
            <person name="Bouquet J.M."/>
            <person name="Danks G."/>
            <person name="Poulain J."/>
            <person name="Campsteijn C."/>
            <person name="Adamski M."/>
            <person name="Cross I."/>
            <person name="Yadetie F."/>
            <person name="Muffato M."/>
            <person name="Louis A."/>
            <person name="Butcher S."/>
            <person name="Tsagkogeorga G."/>
            <person name="Konrad A."/>
            <person name="Singh S."/>
            <person name="Jensen M.F."/>
            <person name="Cong E.H."/>
            <person name="Eikeseth-Otteraa H."/>
            <person name="Noel B."/>
            <person name="Anthouard V."/>
            <person name="Porcel B.M."/>
            <person name="Kachouri-Lafond R."/>
            <person name="Nishino A."/>
            <person name="Ugolini M."/>
            <person name="Chourrout P."/>
            <person name="Nishida H."/>
            <person name="Aasland R."/>
            <person name="Huzurbazar S."/>
            <person name="Westhof E."/>
            <person name="Delsuc F."/>
            <person name="Lehrach H."/>
            <person name="Reinhardt R."/>
            <person name="Weissenbach J."/>
            <person name="Roy S.W."/>
            <person name="Artiguenave F."/>
            <person name="Postlethwait J.H."/>
            <person name="Manak J.R."/>
            <person name="Thompson E.M."/>
            <person name="Jaillon O."/>
            <person name="Du Pasquier L."/>
            <person name="Boudinot P."/>
            <person name="Liberles D.A."/>
            <person name="Volff J.N."/>
            <person name="Philippe H."/>
            <person name="Lenhard B."/>
            <person name="Roest Crollius H."/>
            <person name="Wincker P."/>
            <person name="Chourrout D."/>
        </authorList>
    </citation>
    <scope>NUCLEOTIDE SEQUENCE [LARGE SCALE GENOMIC DNA]</scope>
</reference>
<accession>E4Y7U2</accession>
<dbReference type="AlphaFoldDB" id="E4Y7U2"/>
<organism evidence="1">
    <name type="scientific">Oikopleura dioica</name>
    <name type="common">Tunicate</name>
    <dbReference type="NCBI Taxonomy" id="34765"/>
    <lineage>
        <taxon>Eukaryota</taxon>
        <taxon>Metazoa</taxon>
        <taxon>Chordata</taxon>
        <taxon>Tunicata</taxon>
        <taxon>Appendicularia</taxon>
        <taxon>Copelata</taxon>
        <taxon>Oikopleuridae</taxon>
        <taxon>Oikopleura</taxon>
    </lineage>
</organism>
<name>E4Y7U2_OIKDI</name>
<evidence type="ECO:0000313" key="1">
    <source>
        <dbReference type="EMBL" id="CBY31692.1"/>
    </source>
</evidence>
<dbReference type="EMBL" id="FN654313">
    <property type="protein sequence ID" value="CBY31692.1"/>
    <property type="molecule type" value="Genomic_DNA"/>
</dbReference>
<sequence>MIVYPRSLAGLNLNPKKEEQKFQMNDIETLLKRICCKTYLKESGWDIIKGTRRNRPADSICEYDQVILNENLVFDPLVWRPLSVTGAILFPNENEPSFHQMTIDRIDNGEYVLQNTQFSDDPSAASFKMPVVRIKQTDPYYYDFAFVNKLISQTGDNLHKKGNMEMRLVSENLSMEYHRWYLHPSAYSLKLTRI</sequence>
<protein>
    <submittedName>
        <fullName evidence="1">Uncharacterized protein</fullName>
    </submittedName>
</protein>
<proteinExistence type="predicted"/>
<gene>
    <name evidence="1" type="ORF">GSOID_T00025609001</name>
</gene>
<dbReference type="Proteomes" id="UP000011014">
    <property type="component" value="Unassembled WGS sequence"/>
</dbReference>